<gene>
    <name evidence="2" type="ORF">SHD_0927</name>
</gene>
<keyword evidence="1" id="KW-0812">Transmembrane</keyword>
<evidence type="ECO:0000256" key="1">
    <source>
        <dbReference type="SAM" id="Phobius"/>
    </source>
</evidence>
<organism evidence="2 3">
    <name type="scientific">Shewanella decolorationis S12</name>
    <dbReference type="NCBI Taxonomy" id="1353536"/>
    <lineage>
        <taxon>Bacteria</taxon>
        <taxon>Pseudomonadati</taxon>
        <taxon>Pseudomonadota</taxon>
        <taxon>Gammaproteobacteria</taxon>
        <taxon>Alteromonadales</taxon>
        <taxon>Shewanellaceae</taxon>
        <taxon>Shewanella</taxon>
    </lineage>
</organism>
<sequence length="495" mass="54656">MKSMFNIIFWVLTLLSLALFGGAIYLVARALLKKLNRDQGTDMSTQEPWAATTTKGTALKNTTLLKAITIGILSIVALLPLGIIMDMTSDREMLYNSVVDEIGRSWGEQQTLSGPALVIPYSYFVMQEEVSNDGKTRHEVKRTYQDELVILPKKLTLDLDLKHDFRTRGIYQSLVYNAALTGQADFRLNRYDIPNLIAFDNKNARLVFGVSSNQAIDKVEKIEVTGDSVLLSGSLMSGTGLTTGGLEKGFNQGIQVGEASDFSVNFAMTLRGSQSISALPLGEQTLLKIHADWPHPSFKGLLPAEREITTNGFTANWNISHLTRNYPQEFIKSNQSTLTEVVANAMLFEPVTHYGKIERSVKYGLLFIVLTFIMLFIFELGQKTSLSTVQYMLVGSAMALFYLLLLSLSEHLAFLQAYLIAACIPVLSVSAYVGSATASVKRGAIVGTMLVSLYAVLYSILQLEDYALLMGTGLLLVVLLILMFVTRHQPKDTVQ</sequence>
<proteinExistence type="predicted"/>
<dbReference type="EMBL" id="AXZL01000051">
    <property type="protein sequence ID" value="ESE42403.1"/>
    <property type="molecule type" value="Genomic_DNA"/>
</dbReference>
<dbReference type="PANTHER" id="PTHR30092:SF0">
    <property type="entry name" value="INNER MEMBRANE PROTEIN CRED"/>
    <property type="match status" value="1"/>
</dbReference>
<feature type="transmembrane region" description="Helical" evidence="1">
    <location>
        <begin position="363"/>
        <end position="381"/>
    </location>
</feature>
<dbReference type="PIRSF" id="PIRSF004548">
    <property type="entry name" value="CreD"/>
    <property type="match status" value="1"/>
</dbReference>
<feature type="transmembrane region" description="Helical" evidence="1">
    <location>
        <begin position="467"/>
        <end position="485"/>
    </location>
</feature>
<feature type="transmembrane region" description="Helical" evidence="1">
    <location>
        <begin position="6"/>
        <end position="28"/>
    </location>
</feature>
<comment type="caution">
    <text evidence="2">The sequence shown here is derived from an EMBL/GenBank/DDBJ whole genome shotgun (WGS) entry which is preliminary data.</text>
</comment>
<dbReference type="Pfam" id="PF06123">
    <property type="entry name" value="CreD"/>
    <property type="match status" value="1"/>
</dbReference>
<reference evidence="2 3" key="1">
    <citation type="journal article" date="2013" name="Genome Announc.">
        <title>Draft Genome Sequence of Shewanella decolorationis S12, a Dye-Degrading Bacterium Isolated from a Wastewater Treatment Plant.</title>
        <authorList>
            <person name="Xu M."/>
            <person name="Fang Y."/>
            <person name="Liu J."/>
            <person name="Chen X."/>
            <person name="Sun G."/>
            <person name="Guo J."/>
            <person name="Hua Z."/>
            <person name="Tu Q."/>
            <person name="Wu L."/>
            <person name="Zhou J."/>
            <person name="Liu X."/>
        </authorList>
    </citation>
    <scope>NUCLEOTIDE SEQUENCE [LARGE SCALE GENOMIC DNA]</scope>
    <source>
        <strain evidence="2 3">S12</strain>
    </source>
</reference>
<dbReference type="NCBIfam" id="NF008712">
    <property type="entry name" value="PRK11715.1-1"/>
    <property type="match status" value="1"/>
</dbReference>
<dbReference type="PANTHER" id="PTHR30092">
    <property type="entry name" value="INNER MEMBRANE PROTEIN CRED"/>
    <property type="match status" value="1"/>
</dbReference>
<name>A0ABP2Z662_9GAMM</name>
<feature type="transmembrane region" description="Helical" evidence="1">
    <location>
        <begin position="412"/>
        <end position="432"/>
    </location>
</feature>
<keyword evidence="1" id="KW-0472">Membrane</keyword>
<dbReference type="Proteomes" id="UP000017548">
    <property type="component" value="Unassembled WGS sequence"/>
</dbReference>
<dbReference type="InterPro" id="IPR010364">
    <property type="entry name" value="Uncharacterised_IM_CreD"/>
</dbReference>
<accession>A0ABP2Z662</accession>
<evidence type="ECO:0000313" key="3">
    <source>
        <dbReference type="Proteomes" id="UP000017548"/>
    </source>
</evidence>
<feature type="transmembrane region" description="Helical" evidence="1">
    <location>
        <begin position="388"/>
        <end position="406"/>
    </location>
</feature>
<keyword evidence="1" id="KW-1133">Transmembrane helix</keyword>
<feature type="transmembrane region" description="Helical" evidence="1">
    <location>
        <begin position="64"/>
        <end position="85"/>
    </location>
</feature>
<keyword evidence="3" id="KW-1185">Reference proteome</keyword>
<evidence type="ECO:0000313" key="2">
    <source>
        <dbReference type="EMBL" id="ESE42403.1"/>
    </source>
</evidence>
<feature type="transmembrane region" description="Helical" evidence="1">
    <location>
        <begin position="444"/>
        <end position="461"/>
    </location>
</feature>
<protein>
    <submittedName>
        <fullName evidence="2">Inner membrane family protein</fullName>
    </submittedName>
</protein>